<dbReference type="AlphaFoldDB" id="A0A2C9VVD7"/>
<comment type="caution">
    <text evidence="4">The sequence shown here is derived from an EMBL/GenBank/DDBJ whole genome shotgun (WGS) entry which is preliminary data.</text>
</comment>
<gene>
    <name evidence="4" type="ORF">MANES_05G034100v8</name>
</gene>
<evidence type="ECO:0008006" key="6">
    <source>
        <dbReference type="Google" id="ProtNLM"/>
    </source>
</evidence>
<dbReference type="Proteomes" id="UP000091857">
    <property type="component" value="Chromosome 5"/>
</dbReference>
<proteinExistence type="predicted"/>
<evidence type="ECO:0000256" key="1">
    <source>
        <dbReference type="SAM" id="MobiDB-lite"/>
    </source>
</evidence>
<evidence type="ECO:0000259" key="3">
    <source>
        <dbReference type="Pfam" id="PF14309"/>
    </source>
</evidence>
<evidence type="ECO:0000313" key="5">
    <source>
        <dbReference type="Proteomes" id="UP000091857"/>
    </source>
</evidence>
<sequence length="944" mass="105606">MAKKSQRRSVRHERDQSGCMWGLVSMFDFRHGRSTQKLLSDRRHGPRRAVAAVNAMNKSALLTNLDENHQGIIGGEESITVAVDDGKPSVKKLMEEEMFCEEDLKKHMDSAEPKQSNSEYGGNKRKNCKRTNRSRSKSCEICIEDLDDSEKLEPEMPCLQNLEKQSTNILDVDDMMEEFCRQIHHISCVKHDEHDEVHSQLNQKNPDLEEKLREAIELFISQRLISAKHVSGDGEIHPSKELKDALRILCSDEELSQKLLHGQKSVMVKYVENLWRAHVEKDDISKPLVRSNLSEHVIDDFKQSNEIIPGKRLNFFRRKAKSLEKNPSKEIMASQASNKIVILKPGPIGVEKTGTEKTLGSSPESQSITRNKGANGVGSYFFLTEIKRRLKQAIGKEQQEIAPDGASKRFANKYRARGDSDKKYRENNGRNSLGKDHFFIEKIARPPSAVRKGEKTDMLKECEIGLERETAAYPNNRMANIYVEAKKHLSDMLTSGTGVQNFSSGQVPKSLGRILSFPEYNFSPTGSPGREWGQGFVTAQMRFSNNNEFQKHESNGGHRGRMTLNSETDLCVSNDPAHSQAITSANPNSSSPSELAQDNEVDKILCTIGDTSGGDVDIVKSAEIGVQEDCNISDTLSEPINSSGTGDDQNGDLSEACDGKTFSGCSKHDLNEENQLPPSELTSPSTSPITKNDNNLEGAVEVSERPSPVSVLEPLFTEEDVSPASTRLQPAPLPIQPQRIQFEEHAPSSVDIGTHFKAHIAYKESIFEYVKAVVQASGENWDEFYIMSNSSDPLLDPSIFDEVEFFPNQFCYDKKLLFDCVDEVLMEVYGKNFGCPLGLSFAKPTVRPALDMKNSIHEIWEGVYWYLLPLPLPCTLELIVKKDMAKTGTWMDLRYDSETIIIEIGEAIFKDLMEEIMLGCISGISEGGYFSNAAELKDQSSIKL</sequence>
<dbReference type="PANTHER" id="PTHR47212:SF4">
    <property type="entry name" value="ADHESIN-LIKE PROTEIN, PUTATIVE (DUF3741)-RELATED"/>
    <property type="match status" value="1"/>
</dbReference>
<dbReference type="Pfam" id="PF14309">
    <property type="entry name" value="DUF4378"/>
    <property type="match status" value="1"/>
</dbReference>
<dbReference type="InterPro" id="IPR022212">
    <property type="entry name" value="DUF3741"/>
</dbReference>
<name>A0A2C9VVD7_MANES</name>
<feature type="compositionally biased region" description="Polar residues" evidence="1">
    <location>
        <begin position="633"/>
        <end position="652"/>
    </location>
</feature>
<dbReference type="Pfam" id="PF12552">
    <property type="entry name" value="DUF3741"/>
    <property type="match status" value="1"/>
</dbReference>
<evidence type="ECO:0000313" key="4">
    <source>
        <dbReference type="EMBL" id="OAY49161.1"/>
    </source>
</evidence>
<accession>A0A2C9VVD7</accession>
<dbReference type="PANTHER" id="PTHR47212">
    <property type="entry name" value="ADHESIN-LIKE PROTEIN, PUTATIVE (DUF3741)-RELATED"/>
    <property type="match status" value="1"/>
</dbReference>
<feature type="region of interest" description="Disordered" evidence="1">
    <location>
        <begin position="633"/>
        <end position="694"/>
    </location>
</feature>
<feature type="compositionally biased region" description="Basic and acidic residues" evidence="1">
    <location>
        <begin position="416"/>
        <end position="431"/>
    </location>
</feature>
<feature type="compositionally biased region" description="Polar residues" evidence="1">
    <location>
        <begin position="576"/>
        <end position="596"/>
    </location>
</feature>
<feature type="domain" description="DUF3741" evidence="2">
    <location>
        <begin position="222"/>
        <end position="265"/>
    </location>
</feature>
<feature type="compositionally biased region" description="Low complexity" evidence="1">
    <location>
        <begin position="676"/>
        <end position="688"/>
    </location>
</feature>
<feature type="region of interest" description="Disordered" evidence="1">
    <location>
        <begin position="105"/>
        <end position="130"/>
    </location>
</feature>
<protein>
    <recommendedName>
        <fullName evidence="6">DUF4378 domain-containing protein</fullName>
    </recommendedName>
</protein>
<dbReference type="OrthoDB" id="770239at2759"/>
<feature type="region of interest" description="Disordered" evidence="1">
    <location>
        <begin position="397"/>
        <end position="431"/>
    </location>
</feature>
<feature type="region of interest" description="Disordered" evidence="1">
    <location>
        <begin position="569"/>
        <end position="596"/>
    </location>
</feature>
<dbReference type="Gramene" id="Manes.05G034100.1.v8.1">
    <property type="protein sequence ID" value="Manes.05G034100.1.v8.1.CDS"/>
    <property type="gene ID" value="Manes.05G034100.v8.1"/>
</dbReference>
<dbReference type="STRING" id="3983.A0A2C9VVD7"/>
<dbReference type="EMBL" id="CM004391">
    <property type="protein sequence ID" value="OAY49161.1"/>
    <property type="molecule type" value="Genomic_DNA"/>
</dbReference>
<evidence type="ECO:0000259" key="2">
    <source>
        <dbReference type="Pfam" id="PF12552"/>
    </source>
</evidence>
<organism evidence="4 5">
    <name type="scientific">Manihot esculenta</name>
    <name type="common">Cassava</name>
    <name type="synonym">Jatropha manihot</name>
    <dbReference type="NCBI Taxonomy" id="3983"/>
    <lineage>
        <taxon>Eukaryota</taxon>
        <taxon>Viridiplantae</taxon>
        <taxon>Streptophyta</taxon>
        <taxon>Embryophyta</taxon>
        <taxon>Tracheophyta</taxon>
        <taxon>Spermatophyta</taxon>
        <taxon>Magnoliopsida</taxon>
        <taxon>eudicotyledons</taxon>
        <taxon>Gunneridae</taxon>
        <taxon>Pentapetalae</taxon>
        <taxon>rosids</taxon>
        <taxon>fabids</taxon>
        <taxon>Malpighiales</taxon>
        <taxon>Euphorbiaceae</taxon>
        <taxon>Crotonoideae</taxon>
        <taxon>Manihoteae</taxon>
        <taxon>Manihot</taxon>
    </lineage>
</organism>
<feature type="domain" description="DUF4378" evidence="3">
    <location>
        <begin position="767"/>
        <end position="915"/>
    </location>
</feature>
<reference evidence="5" key="1">
    <citation type="journal article" date="2016" name="Nat. Biotechnol.">
        <title>Sequencing wild and cultivated cassava and related species reveals extensive interspecific hybridization and genetic diversity.</title>
        <authorList>
            <person name="Bredeson J.V."/>
            <person name="Lyons J.B."/>
            <person name="Prochnik S.E."/>
            <person name="Wu G.A."/>
            <person name="Ha C.M."/>
            <person name="Edsinger-Gonzales E."/>
            <person name="Grimwood J."/>
            <person name="Schmutz J."/>
            <person name="Rabbi I.Y."/>
            <person name="Egesi C."/>
            <person name="Nauluvula P."/>
            <person name="Lebot V."/>
            <person name="Ndunguru J."/>
            <person name="Mkamilo G."/>
            <person name="Bart R.S."/>
            <person name="Setter T.L."/>
            <person name="Gleadow R.M."/>
            <person name="Kulakow P."/>
            <person name="Ferguson M.E."/>
            <person name="Rounsley S."/>
            <person name="Rokhsar D.S."/>
        </authorList>
    </citation>
    <scope>NUCLEOTIDE SEQUENCE [LARGE SCALE GENOMIC DNA]</scope>
    <source>
        <strain evidence="5">cv. AM560-2</strain>
    </source>
</reference>
<dbReference type="InterPro" id="IPR025486">
    <property type="entry name" value="DUF4378"/>
</dbReference>
<keyword evidence="5" id="KW-1185">Reference proteome</keyword>